<keyword evidence="2" id="KW-1185">Reference proteome</keyword>
<evidence type="ECO:0000313" key="1">
    <source>
        <dbReference type="EMBL" id="KAF9052526.1"/>
    </source>
</evidence>
<name>A0A9P5P347_9AGAR</name>
<dbReference type="EMBL" id="JADNRY010000455">
    <property type="protein sequence ID" value="KAF9052526.1"/>
    <property type="molecule type" value="Genomic_DNA"/>
</dbReference>
<dbReference type="Proteomes" id="UP000772434">
    <property type="component" value="Unassembled WGS sequence"/>
</dbReference>
<proteinExistence type="predicted"/>
<protein>
    <submittedName>
        <fullName evidence="1">Uncharacterized protein</fullName>
    </submittedName>
</protein>
<sequence length="152" mass="17433">MVQRCDMKPNKANKDNICVKVMIYTKCPDWGLNPGPSGEIPRYSNQLNYLAMVNNYEVVSLKCQSQMFPLEHPCVSDYVIQQSAASWEESSKNLENHMMRVTGSEYHLYLFVMRDGMVLVIVNKFSHDEQVSDFPMVVRGAQNKDIVQGHLL</sequence>
<organism evidence="1 2">
    <name type="scientific">Rhodocollybia butyracea</name>
    <dbReference type="NCBI Taxonomy" id="206335"/>
    <lineage>
        <taxon>Eukaryota</taxon>
        <taxon>Fungi</taxon>
        <taxon>Dikarya</taxon>
        <taxon>Basidiomycota</taxon>
        <taxon>Agaricomycotina</taxon>
        <taxon>Agaricomycetes</taxon>
        <taxon>Agaricomycetidae</taxon>
        <taxon>Agaricales</taxon>
        <taxon>Marasmiineae</taxon>
        <taxon>Omphalotaceae</taxon>
        <taxon>Rhodocollybia</taxon>
    </lineage>
</organism>
<dbReference type="AlphaFoldDB" id="A0A9P5P347"/>
<evidence type="ECO:0000313" key="2">
    <source>
        <dbReference type="Proteomes" id="UP000772434"/>
    </source>
</evidence>
<accession>A0A9P5P347</accession>
<reference evidence="1" key="1">
    <citation type="submission" date="2020-11" db="EMBL/GenBank/DDBJ databases">
        <authorList>
            <consortium name="DOE Joint Genome Institute"/>
            <person name="Ahrendt S."/>
            <person name="Riley R."/>
            <person name="Andreopoulos W."/>
            <person name="Labutti K."/>
            <person name="Pangilinan J."/>
            <person name="Ruiz-Duenas F.J."/>
            <person name="Barrasa J.M."/>
            <person name="Sanchez-Garcia M."/>
            <person name="Camarero S."/>
            <person name="Miyauchi S."/>
            <person name="Serrano A."/>
            <person name="Linde D."/>
            <person name="Babiker R."/>
            <person name="Drula E."/>
            <person name="Ayuso-Fernandez I."/>
            <person name="Pacheco R."/>
            <person name="Padilla G."/>
            <person name="Ferreira P."/>
            <person name="Barriuso J."/>
            <person name="Kellner H."/>
            <person name="Castanera R."/>
            <person name="Alfaro M."/>
            <person name="Ramirez L."/>
            <person name="Pisabarro A.G."/>
            <person name="Kuo A."/>
            <person name="Tritt A."/>
            <person name="Lipzen A."/>
            <person name="He G."/>
            <person name="Yan M."/>
            <person name="Ng V."/>
            <person name="Cullen D."/>
            <person name="Martin F."/>
            <person name="Rosso M.-N."/>
            <person name="Henrissat B."/>
            <person name="Hibbett D."/>
            <person name="Martinez A.T."/>
            <person name="Grigoriev I.V."/>
        </authorList>
    </citation>
    <scope>NUCLEOTIDE SEQUENCE</scope>
    <source>
        <strain evidence="1">AH 40177</strain>
    </source>
</reference>
<comment type="caution">
    <text evidence="1">The sequence shown here is derived from an EMBL/GenBank/DDBJ whole genome shotgun (WGS) entry which is preliminary data.</text>
</comment>
<gene>
    <name evidence="1" type="ORF">BDP27DRAFT_1373473</name>
</gene>